<accession>A1WUS0</accession>
<evidence type="ECO:0000313" key="2">
    <source>
        <dbReference type="Proteomes" id="UP000000647"/>
    </source>
</evidence>
<protein>
    <recommendedName>
        <fullName evidence="3">DUF429 domain-containing protein</fullName>
    </recommendedName>
</protein>
<dbReference type="Proteomes" id="UP000000647">
    <property type="component" value="Chromosome"/>
</dbReference>
<dbReference type="InterPro" id="IPR007362">
    <property type="entry name" value="DUF429"/>
</dbReference>
<reference evidence="1 2" key="2">
    <citation type="journal article" date="2013" name="Stand. Genomic Sci.">
        <title>Complete genome sequence of Halorhodospira halophila SL1.</title>
        <authorList>
            <person name="Challacombe J.F."/>
            <person name="Majid S."/>
            <person name="Deole R."/>
            <person name="Brettin T.S."/>
            <person name="Bruce D."/>
            <person name="Delano S.F."/>
            <person name="Detter J.C."/>
            <person name="Gleasner C.D."/>
            <person name="Han C.S."/>
            <person name="Misra M."/>
            <person name="Reitenga K.G."/>
            <person name="Mikhailova N."/>
            <person name="Woyke T."/>
            <person name="Pitluck S."/>
            <person name="Nolan M."/>
            <person name="Land M.L."/>
            <person name="Saunders E."/>
            <person name="Tapia R."/>
            <person name="Lapidus A."/>
            <person name="Ivanova N."/>
            <person name="Hoff W.D."/>
        </authorList>
    </citation>
    <scope>NUCLEOTIDE SEQUENCE [LARGE SCALE GENOMIC DNA]</scope>
    <source>
        <strain evidence="2">DSM 244 / SL1</strain>
    </source>
</reference>
<dbReference type="AlphaFoldDB" id="A1WUS0"/>
<dbReference type="OrthoDB" id="4870479at2"/>
<proteinExistence type="predicted"/>
<dbReference type="eggNOG" id="COG4328">
    <property type="taxonomic scope" value="Bacteria"/>
</dbReference>
<sequence length="279" mass="29628">MTHDQAAQRPLTVLGVDCAVQAKHVGMALGRWDGARLCVDRVTLGSGSRSAAEIAQEWLADCADAPLLALDAPLGWPHALGQQLTQHRAGDALSADASELFNRTTDRFVHQHIGKKPLDVGADRIARTAHAALTFVDALRHQRGWSLPMRWSPGELQRSDADAGGLVEVYPAATLQAHAIPAKGYKGRDAEGAAARERVATAVAEVLGGGFEVPQLATRSDGLDAVLCLLAARDFLNGEAMPPPTVDEQLRQEGWIWVRAPSGPGRAVAVEERAKADGA</sequence>
<organism evidence="1 2">
    <name type="scientific">Halorhodospira halophila (strain DSM 244 / SL1)</name>
    <name type="common">Ectothiorhodospira halophila (strain DSM 244 / SL1)</name>
    <dbReference type="NCBI Taxonomy" id="349124"/>
    <lineage>
        <taxon>Bacteria</taxon>
        <taxon>Pseudomonadati</taxon>
        <taxon>Pseudomonadota</taxon>
        <taxon>Gammaproteobacteria</taxon>
        <taxon>Chromatiales</taxon>
        <taxon>Ectothiorhodospiraceae</taxon>
        <taxon>Halorhodospira</taxon>
    </lineage>
</organism>
<dbReference type="Pfam" id="PF04250">
    <property type="entry name" value="DUF429"/>
    <property type="match status" value="1"/>
</dbReference>
<name>A1WUS0_HALHL</name>
<evidence type="ECO:0000313" key="1">
    <source>
        <dbReference type="EMBL" id="ABM61432.1"/>
    </source>
</evidence>
<evidence type="ECO:0008006" key="3">
    <source>
        <dbReference type="Google" id="ProtNLM"/>
    </source>
</evidence>
<gene>
    <name evidence="1" type="ordered locus">Hhal_0650</name>
</gene>
<dbReference type="HOGENOM" id="CLU_1076875_0_0_6"/>
<keyword evidence="2" id="KW-1185">Reference proteome</keyword>
<dbReference type="KEGG" id="hha:Hhal_0650"/>
<reference evidence="2" key="1">
    <citation type="submission" date="2006-12" db="EMBL/GenBank/DDBJ databases">
        <title>Complete sequence of Halorhodospira halophila SL1.</title>
        <authorList>
            <consortium name="US DOE Joint Genome Institute"/>
            <person name="Copeland A."/>
            <person name="Lucas S."/>
            <person name="Lapidus A."/>
            <person name="Barry K."/>
            <person name="Detter J.C."/>
            <person name="Glavina del Rio T."/>
            <person name="Hammon N."/>
            <person name="Israni S."/>
            <person name="Dalin E."/>
            <person name="Tice H."/>
            <person name="Pitluck S."/>
            <person name="Saunders E."/>
            <person name="Brettin T."/>
            <person name="Bruce D."/>
            <person name="Han C."/>
            <person name="Tapia R."/>
            <person name="Schmutz J."/>
            <person name="Larimer F."/>
            <person name="Land M."/>
            <person name="Hauser L."/>
            <person name="Kyrpides N."/>
            <person name="Mikhailova N."/>
            <person name="Hoff W."/>
            <person name="Richardson P."/>
        </authorList>
    </citation>
    <scope>NUCLEOTIDE SEQUENCE [LARGE SCALE GENOMIC DNA]</scope>
    <source>
        <strain evidence="2">DSM 244 / SL1</strain>
    </source>
</reference>
<dbReference type="EMBL" id="CP000544">
    <property type="protein sequence ID" value="ABM61432.1"/>
    <property type="molecule type" value="Genomic_DNA"/>
</dbReference>
<dbReference type="RefSeq" id="WP_011813455.1">
    <property type="nucleotide sequence ID" value="NC_008789.1"/>
</dbReference>